<accession>A0ABT2DBV3</accession>
<evidence type="ECO:0000313" key="2">
    <source>
        <dbReference type="Proteomes" id="UP001206126"/>
    </source>
</evidence>
<dbReference type="RefSeq" id="WP_258821678.1">
    <property type="nucleotide sequence ID" value="NZ_JANUHB010000002.1"/>
</dbReference>
<reference evidence="1 2" key="1">
    <citation type="submission" date="2022-08" db="EMBL/GenBank/DDBJ databases">
        <title>Reclassification of Massilia species as members of the genera Telluria, Duganella, Pseudoduganella, Mokoshia gen. nov. and Zemynaea gen. nov. using orthogonal and non-orthogonal genome-based approaches.</title>
        <authorList>
            <person name="Bowman J.P."/>
        </authorList>
    </citation>
    <scope>NUCLEOTIDE SEQUENCE [LARGE SCALE GENOMIC DNA]</scope>
    <source>
        <strain evidence="1 2">JCM 31605</strain>
    </source>
</reference>
<dbReference type="EMBL" id="JANUHB010000002">
    <property type="protein sequence ID" value="MCS0807891.1"/>
    <property type="molecule type" value="Genomic_DNA"/>
</dbReference>
<name>A0ABT2DBV3_9BURK</name>
<dbReference type="Proteomes" id="UP001206126">
    <property type="component" value="Unassembled WGS sequence"/>
</dbReference>
<sequence length="67" mass="7404">MEPLPPFPGPLWDEVPHDYLRAHHLDGPLPLHMLAQALMGTLHQATAMLGLFDTMQDCKKGGDTRAT</sequence>
<keyword evidence="2" id="KW-1185">Reference proteome</keyword>
<evidence type="ECO:0000313" key="1">
    <source>
        <dbReference type="EMBL" id="MCS0807891.1"/>
    </source>
</evidence>
<organism evidence="1 2">
    <name type="scientific">Massilia agilis</name>
    <dbReference type="NCBI Taxonomy" id="1811226"/>
    <lineage>
        <taxon>Bacteria</taxon>
        <taxon>Pseudomonadati</taxon>
        <taxon>Pseudomonadota</taxon>
        <taxon>Betaproteobacteria</taxon>
        <taxon>Burkholderiales</taxon>
        <taxon>Oxalobacteraceae</taxon>
        <taxon>Telluria group</taxon>
        <taxon>Massilia</taxon>
    </lineage>
</organism>
<proteinExistence type="predicted"/>
<gene>
    <name evidence="1" type="ORF">NX774_08140</name>
</gene>
<protein>
    <submittedName>
        <fullName evidence="1">Uncharacterized protein</fullName>
    </submittedName>
</protein>
<comment type="caution">
    <text evidence="1">The sequence shown here is derived from an EMBL/GenBank/DDBJ whole genome shotgun (WGS) entry which is preliminary data.</text>
</comment>